<organism evidence="3 4">
    <name type="scientific">Habropoda laboriosa</name>
    <dbReference type="NCBI Taxonomy" id="597456"/>
    <lineage>
        <taxon>Eukaryota</taxon>
        <taxon>Metazoa</taxon>
        <taxon>Ecdysozoa</taxon>
        <taxon>Arthropoda</taxon>
        <taxon>Hexapoda</taxon>
        <taxon>Insecta</taxon>
        <taxon>Pterygota</taxon>
        <taxon>Neoptera</taxon>
        <taxon>Endopterygota</taxon>
        <taxon>Hymenoptera</taxon>
        <taxon>Apocrita</taxon>
        <taxon>Aculeata</taxon>
        <taxon>Apoidea</taxon>
        <taxon>Anthophila</taxon>
        <taxon>Apidae</taxon>
        <taxon>Habropoda</taxon>
    </lineage>
</organism>
<dbReference type="Proteomes" id="UP000053825">
    <property type="component" value="Unassembled WGS sequence"/>
</dbReference>
<dbReference type="AlphaFoldDB" id="A0A0L7RFN2"/>
<proteinExistence type="predicted"/>
<feature type="region of interest" description="Disordered" evidence="1">
    <location>
        <begin position="237"/>
        <end position="295"/>
    </location>
</feature>
<keyword evidence="2" id="KW-0812">Transmembrane</keyword>
<reference evidence="3 4" key="1">
    <citation type="submission" date="2015-07" db="EMBL/GenBank/DDBJ databases">
        <title>The genome of Habropoda laboriosa.</title>
        <authorList>
            <person name="Pan H."/>
            <person name="Kapheim K."/>
        </authorList>
    </citation>
    <scope>NUCLEOTIDE SEQUENCE [LARGE SCALE GENOMIC DNA]</scope>
    <source>
        <strain evidence="3">0110345459</strain>
    </source>
</reference>
<feature type="transmembrane region" description="Helical" evidence="2">
    <location>
        <begin position="59"/>
        <end position="91"/>
    </location>
</feature>
<dbReference type="EMBL" id="KQ414602">
    <property type="protein sequence ID" value="KOC69660.1"/>
    <property type="molecule type" value="Genomic_DNA"/>
</dbReference>
<evidence type="ECO:0000313" key="4">
    <source>
        <dbReference type="Proteomes" id="UP000053825"/>
    </source>
</evidence>
<feature type="transmembrane region" description="Helical" evidence="2">
    <location>
        <begin position="12"/>
        <end position="39"/>
    </location>
</feature>
<evidence type="ECO:0000256" key="1">
    <source>
        <dbReference type="SAM" id="MobiDB-lite"/>
    </source>
</evidence>
<accession>A0A0L7RFN2</accession>
<protein>
    <submittedName>
        <fullName evidence="3">Uncharacterized protein</fullName>
    </submittedName>
</protein>
<keyword evidence="2" id="KW-1133">Transmembrane helix</keyword>
<name>A0A0L7RFN2_9HYME</name>
<evidence type="ECO:0000313" key="3">
    <source>
        <dbReference type="EMBL" id="KOC69660.1"/>
    </source>
</evidence>
<evidence type="ECO:0000256" key="2">
    <source>
        <dbReference type="SAM" id="Phobius"/>
    </source>
</evidence>
<feature type="transmembrane region" description="Helical" evidence="2">
    <location>
        <begin position="103"/>
        <end position="129"/>
    </location>
</feature>
<gene>
    <name evidence="3" type="ORF">WH47_08435</name>
</gene>
<keyword evidence="4" id="KW-1185">Reference proteome</keyword>
<keyword evidence="2" id="KW-0472">Membrane</keyword>
<sequence length="310" mass="33474">MAVAVRLELKNVVSIVAIVFIVTVVAIVIDVAGVVTIGVVSIVPMAVAVRLELKKTVSIVAIVFIVTVVVIVIDVAAVVTVGVVSIVPMAVAVRFELKKVVSILAIVFIVTVVVMDIDIIHAVTVNYLYAALLEGMDAVECAWGREISEEDSENRGTGKSHLGVSLECRKGRVAPTATFKANCWVRHRKQTNQIEQSPGSLNIPILFMSPANSNSEIGILLRQKSRVTKFLGTLSTDRKSNRQDFQADTGIKGGTRSDEETKFARASTARRLKFVPETGLGNSDTPTPDKGDQRVARIKANEEIEFLGNP</sequence>